<dbReference type="PANTHER" id="PTHR21256">
    <property type="entry name" value="HISTIDINOL DEHYDROGENASE HDH"/>
    <property type="match status" value="1"/>
</dbReference>
<feature type="binding site" evidence="5 8">
    <location>
        <position position="444"/>
    </location>
    <ligand>
        <name>substrate</name>
    </ligand>
</feature>
<proteinExistence type="inferred from homology"/>
<dbReference type="CDD" id="cd06572">
    <property type="entry name" value="Histidinol_dh"/>
    <property type="match status" value="1"/>
</dbReference>
<name>A0A517MEM5_9BACT</name>
<evidence type="ECO:0000256" key="10">
    <source>
        <dbReference type="RuleBase" id="RU004175"/>
    </source>
</evidence>
<protein>
    <recommendedName>
        <fullName evidence="5">Histidinol dehydrogenase</fullName>
        <shortName evidence="5">HDH</shortName>
        <ecNumber evidence="5">1.1.1.23</ecNumber>
    </recommendedName>
</protein>
<reference evidence="11 12" key="1">
    <citation type="submission" date="2019-02" db="EMBL/GenBank/DDBJ databases">
        <title>Deep-cultivation of Planctomycetes and their phenomic and genomic characterization uncovers novel biology.</title>
        <authorList>
            <person name="Wiegand S."/>
            <person name="Jogler M."/>
            <person name="Boedeker C."/>
            <person name="Pinto D."/>
            <person name="Vollmers J."/>
            <person name="Rivas-Marin E."/>
            <person name="Kohn T."/>
            <person name="Peeters S.H."/>
            <person name="Heuer A."/>
            <person name="Rast P."/>
            <person name="Oberbeckmann S."/>
            <person name="Bunk B."/>
            <person name="Jeske O."/>
            <person name="Meyerdierks A."/>
            <person name="Storesund J.E."/>
            <person name="Kallscheuer N."/>
            <person name="Luecker S."/>
            <person name="Lage O.M."/>
            <person name="Pohl T."/>
            <person name="Merkel B.J."/>
            <person name="Hornburger P."/>
            <person name="Mueller R.-W."/>
            <person name="Bruemmer F."/>
            <person name="Labrenz M."/>
            <person name="Spormann A.M."/>
            <person name="Op den Camp H."/>
            <person name="Overmann J."/>
            <person name="Amann R."/>
            <person name="Jetten M.S.M."/>
            <person name="Mascher T."/>
            <person name="Medema M.H."/>
            <person name="Devos D.P."/>
            <person name="Kaster A.-K."/>
            <person name="Ovreas L."/>
            <person name="Rohde M."/>
            <person name="Galperin M.Y."/>
            <person name="Jogler C."/>
        </authorList>
    </citation>
    <scope>NUCLEOTIDE SEQUENCE [LARGE SCALE GENOMIC DNA]</scope>
    <source>
        <strain evidence="11 12">FF011L</strain>
    </source>
</reference>
<feature type="binding site" evidence="5 8">
    <location>
        <position position="390"/>
    </location>
    <ligand>
        <name>substrate</name>
    </ligand>
</feature>
<dbReference type="Gene3D" id="3.40.50.1980">
    <property type="entry name" value="Nitrogenase molybdenum iron protein domain"/>
    <property type="match status" value="2"/>
</dbReference>
<dbReference type="RefSeq" id="WP_145351526.1">
    <property type="nucleotide sequence ID" value="NZ_CP036262.1"/>
</dbReference>
<dbReference type="InterPro" id="IPR016161">
    <property type="entry name" value="Ald_DH/histidinol_DH"/>
</dbReference>
<sequence length="457" mass="48564">MSTIQPDSYPFDIPFVDARSESTVEVLDALRAKLSPQGNVVSPRGRALTEKVFGEALTPVQVVDRICGDVQREGDAAVLRYGAALDGADLTADELRVPSSALEQAHQKADPEFLGTIRRIRTNIETFQKAILHQNVSIQPSPGVQLQQRYLPLRRVGVCVPGGAAAYPSTVLMTAIPAQVAGVDQIAVVAPPTKFGAYNQDMLATCHELGINEVYRMGGSQAVAAMAYGSESVPAVDKIVGPGNLFVALAKKRVYGTVDIDSIAGPSEVIVIADETARADYIAADLLAQAEHSPGSSILITWHQPLVEAVQKELKRQLAVLARADLAIDSLNAFAAMIVVRDAAHACQLTDQFAPEHLHIQTESPRDLSDQIRNAGAIFLGHFTPVALGDYAAGPSHVLPTGGTACWAAGLSANDFVRSGSLIEFSQDALSQIAPDVERLAEKEGLTAHASSVAMRK</sequence>
<dbReference type="GO" id="GO:0004399">
    <property type="term" value="F:histidinol dehydrogenase activity"/>
    <property type="evidence" value="ECO:0007669"/>
    <property type="project" value="UniProtKB-UniRule"/>
</dbReference>
<feature type="binding site" evidence="5 9">
    <location>
        <position position="289"/>
    </location>
    <ligand>
        <name>Zn(2+)</name>
        <dbReference type="ChEBI" id="CHEBI:29105"/>
    </ligand>
</feature>
<accession>A0A517MEM5</accession>
<keyword evidence="5" id="KW-0368">Histidine biosynthesis</keyword>
<dbReference type="PROSITE" id="PS00611">
    <property type="entry name" value="HISOL_DEHYDROGENASE"/>
    <property type="match status" value="1"/>
</dbReference>
<dbReference type="PANTHER" id="PTHR21256:SF2">
    <property type="entry name" value="HISTIDINE BIOSYNTHESIS TRIFUNCTIONAL PROTEIN"/>
    <property type="match status" value="1"/>
</dbReference>
<evidence type="ECO:0000256" key="9">
    <source>
        <dbReference type="PIRSR" id="PIRSR000099-4"/>
    </source>
</evidence>
<comment type="caution">
    <text evidence="5">Lacks conserved residue(s) required for the propagation of feature annotation.</text>
</comment>
<dbReference type="EC" id="1.1.1.23" evidence="5"/>
<evidence type="ECO:0000313" key="12">
    <source>
        <dbReference type="Proteomes" id="UP000320672"/>
    </source>
</evidence>
<dbReference type="UniPathway" id="UPA00031">
    <property type="reaction ID" value="UER00014"/>
</dbReference>
<dbReference type="Proteomes" id="UP000320672">
    <property type="component" value="Chromosome"/>
</dbReference>
<evidence type="ECO:0000256" key="5">
    <source>
        <dbReference type="HAMAP-Rule" id="MF_01024"/>
    </source>
</evidence>
<evidence type="ECO:0000313" key="11">
    <source>
        <dbReference type="EMBL" id="QDS93342.1"/>
    </source>
</evidence>
<dbReference type="GO" id="GO:0051287">
    <property type="term" value="F:NAD binding"/>
    <property type="evidence" value="ECO:0007669"/>
    <property type="project" value="InterPro"/>
</dbReference>
<keyword evidence="3 5" id="KW-0862">Zinc</keyword>
<dbReference type="KEGG" id="rml:FF011L_21050"/>
<keyword evidence="2 5" id="KW-0479">Metal-binding</keyword>
<keyword evidence="12" id="KW-1185">Reference proteome</keyword>
<dbReference type="HAMAP" id="MF_01024">
    <property type="entry name" value="HisD"/>
    <property type="match status" value="1"/>
</dbReference>
<dbReference type="EMBL" id="CP036262">
    <property type="protein sequence ID" value="QDS93342.1"/>
    <property type="molecule type" value="Genomic_DNA"/>
</dbReference>
<dbReference type="InterPro" id="IPR001692">
    <property type="entry name" value="Histidinol_DH_CS"/>
</dbReference>
<evidence type="ECO:0000256" key="2">
    <source>
        <dbReference type="ARBA" id="ARBA00022723"/>
    </source>
</evidence>
<comment type="cofactor">
    <cofactor evidence="5 9">
        <name>Zn(2+)</name>
        <dbReference type="ChEBI" id="CHEBI:29105"/>
    </cofactor>
    <text evidence="5 9">Binds 1 zinc ion per subunit.</text>
</comment>
<dbReference type="InterPro" id="IPR012131">
    <property type="entry name" value="Hstdl_DH"/>
</dbReference>
<comment type="catalytic activity">
    <reaction evidence="5">
        <text>L-histidinol + 2 NAD(+) + H2O = L-histidine + 2 NADH + 3 H(+)</text>
        <dbReference type="Rhea" id="RHEA:20641"/>
        <dbReference type="ChEBI" id="CHEBI:15377"/>
        <dbReference type="ChEBI" id="CHEBI:15378"/>
        <dbReference type="ChEBI" id="CHEBI:57540"/>
        <dbReference type="ChEBI" id="CHEBI:57595"/>
        <dbReference type="ChEBI" id="CHEBI:57699"/>
        <dbReference type="ChEBI" id="CHEBI:57945"/>
        <dbReference type="EC" id="1.1.1.23"/>
    </reaction>
</comment>
<comment type="pathway">
    <text evidence="5">Amino-acid biosynthesis; L-histidine biosynthesis; L-histidine from 5-phospho-alpha-D-ribose 1-diphosphate: step 9/9.</text>
</comment>
<evidence type="ECO:0000256" key="1">
    <source>
        <dbReference type="ARBA" id="ARBA00010178"/>
    </source>
</evidence>
<evidence type="ECO:0000256" key="4">
    <source>
        <dbReference type="ARBA" id="ARBA00023002"/>
    </source>
</evidence>
<feature type="binding site" evidence="5 8">
    <location>
        <position position="289"/>
    </location>
    <ligand>
        <name>substrate</name>
    </ligand>
</feature>
<feature type="binding site" evidence="5 8">
    <location>
        <position position="449"/>
    </location>
    <ligand>
        <name>substrate</name>
    </ligand>
</feature>
<comment type="function">
    <text evidence="5">Catalyzes the sequential NAD-dependent oxidations of L-histidinol to L-histidinaldehyde and then to L-histidine.</text>
</comment>
<dbReference type="NCBIfam" id="TIGR00069">
    <property type="entry name" value="hisD"/>
    <property type="match status" value="1"/>
</dbReference>
<dbReference type="SUPFAM" id="SSF53720">
    <property type="entry name" value="ALDH-like"/>
    <property type="match status" value="1"/>
</dbReference>
<feature type="binding site" evidence="5 9">
    <location>
        <position position="292"/>
    </location>
    <ligand>
        <name>Zn(2+)</name>
        <dbReference type="ChEBI" id="CHEBI:29105"/>
    </ligand>
</feature>
<dbReference type="AlphaFoldDB" id="A0A517MEM5"/>
<dbReference type="GO" id="GO:0000105">
    <property type="term" value="P:L-histidine biosynthetic process"/>
    <property type="evidence" value="ECO:0007669"/>
    <property type="project" value="UniProtKB-UniRule"/>
</dbReference>
<keyword evidence="4 5" id="KW-0560">Oxidoreductase</keyword>
<organism evidence="11 12">
    <name type="scientific">Roseimaritima multifibrata</name>
    <dbReference type="NCBI Taxonomy" id="1930274"/>
    <lineage>
        <taxon>Bacteria</taxon>
        <taxon>Pseudomonadati</taxon>
        <taxon>Planctomycetota</taxon>
        <taxon>Planctomycetia</taxon>
        <taxon>Pirellulales</taxon>
        <taxon>Pirellulaceae</taxon>
        <taxon>Roseimaritima</taxon>
    </lineage>
</organism>
<feature type="binding site" evidence="5 9">
    <location>
        <position position="449"/>
    </location>
    <ligand>
        <name>Zn(2+)</name>
        <dbReference type="ChEBI" id="CHEBI:29105"/>
    </ligand>
</feature>
<gene>
    <name evidence="5 11" type="primary">hisD</name>
    <name evidence="11" type="ORF">FF011L_21050</name>
</gene>
<dbReference type="Gene3D" id="1.20.5.1300">
    <property type="match status" value="1"/>
</dbReference>
<dbReference type="PIRSF" id="PIRSF000099">
    <property type="entry name" value="Histidinol_dh"/>
    <property type="match status" value="1"/>
</dbReference>
<feature type="active site" description="Proton acceptor" evidence="5 7">
    <location>
        <position position="356"/>
    </location>
</feature>
<dbReference type="Pfam" id="PF00815">
    <property type="entry name" value="Histidinol_dh"/>
    <property type="match status" value="1"/>
</dbReference>
<comment type="similarity">
    <text evidence="1 5 6 10">Belongs to the histidinol dehydrogenase family.</text>
</comment>
<keyword evidence="5" id="KW-0520">NAD</keyword>
<feature type="binding site" evidence="5 9">
    <location>
        <position position="390"/>
    </location>
    <ligand>
        <name>Zn(2+)</name>
        <dbReference type="ChEBI" id="CHEBI:29105"/>
    </ligand>
</feature>
<keyword evidence="5" id="KW-0028">Amino-acid biosynthesis</keyword>
<dbReference type="GO" id="GO:0005829">
    <property type="term" value="C:cytosol"/>
    <property type="evidence" value="ECO:0007669"/>
    <property type="project" value="TreeGrafter"/>
</dbReference>
<feature type="binding site" evidence="5 8">
    <location>
        <position position="357"/>
    </location>
    <ligand>
        <name>substrate</name>
    </ligand>
</feature>
<dbReference type="InterPro" id="IPR022695">
    <property type="entry name" value="Histidinol_DH_monofunct"/>
</dbReference>
<evidence type="ECO:0000256" key="3">
    <source>
        <dbReference type="ARBA" id="ARBA00022833"/>
    </source>
</evidence>
<feature type="binding site" evidence="5 8">
    <location>
        <position position="292"/>
    </location>
    <ligand>
        <name>substrate</name>
    </ligand>
</feature>
<dbReference type="PRINTS" id="PR00083">
    <property type="entry name" value="HOLDHDRGNASE"/>
</dbReference>
<evidence type="ECO:0000256" key="6">
    <source>
        <dbReference type="PIRNR" id="PIRNR000099"/>
    </source>
</evidence>
<evidence type="ECO:0000256" key="8">
    <source>
        <dbReference type="PIRSR" id="PIRSR000099-3"/>
    </source>
</evidence>
<evidence type="ECO:0000256" key="7">
    <source>
        <dbReference type="PIRSR" id="PIRSR000099-1"/>
    </source>
</evidence>
<dbReference type="FunFam" id="3.40.50.1980:FF:000001">
    <property type="entry name" value="Histidinol dehydrogenase"/>
    <property type="match status" value="1"/>
</dbReference>
<feature type="binding site" evidence="5 8">
    <location>
        <position position="267"/>
    </location>
    <ligand>
        <name>substrate</name>
    </ligand>
</feature>
<dbReference type="GO" id="GO:0008270">
    <property type="term" value="F:zinc ion binding"/>
    <property type="evidence" value="ECO:0007669"/>
    <property type="project" value="UniProtKB-UniRule"/>
</dbReference>
<dbReference type="OrthoDB" id="9805269at2"/>
<feature type="active site" description="Proton acceptor" evidence="5 7">
    <location>
        <position position="357"/>
    </location>
</feature>